<protein>
    <submittedName>
        <fullName evidence="2">Uncharacterized protein</fullName>
    </submittedName>
</protein>
<evidence type="ECO:0000313" key="2">
    <source>
        <dbReference type="EMBL" id="ODR96011.1"/>
    </source>
</evidence>
<keyword evidence="3" id="KW-1185">Reference proteome</keyword>
<dbReference type="STRING" id="1774969.AUC69_01940"/>
<dbReference type="RefSeq" id="WP_069442563.1">
    <property type="nucleotide sequence ID" value="NZ_LPWF01000033.1"/>
</dbReference>
<evidence type="ECO:0000313" key="3">
    <source>
        <dbReference type="Proteomes" id="UP000094472"/>
    </source>
</evidence>
<comment type="caution">
    <text evidence="2">The sequence shown here is derived from an EMBL/GenBank/DDBJ whole genome shotgun (WGS) entry which is preliminary data.</text>
</comment>
<dbReference type="AlphaFoldDB" id="A0A1E3VRW1"/>
<sequence>MEGYAISIACTQGDDFTLRFIGDARGPEDREWWTEVRRAWAIELPPKPKAKAETEAEAETASKSEAKAEGDAAEPAPGKIAKTDTKGVRCTNPNW</sequence>
<feature type="compositionally biased region" description="Basic and acidic residues" evidence="1">
    <location>
        <begin position="50"/>
        <end position="70"/>
    </location>
</feature>
<evidence type="ECO:0000256" key="1">
    <source>
        <dbReference type="SAM" id="MobiDB-lite"/>
    </source>
</evidence>
<gene>
    <name evidence="2" type="ORF">AUC69_01940</name>
</gene>
<feature type="region of interest" description="Disordered" evidence="1">
    <location>
        <begin position="44"/>
        <end position="95"/>
    </location>
</feature>
<reference evidence="2 3" key="1">
    <citation type="journal article" date="2016" name="Environ. Microbiol.">
        <title>New Methyloceanibacter diversity from North Sea sediments includes methanotroph containing solely the soluble methane monooxygenase.</title>
        <authorList>
            <person name="Vekeman B."/>
            <person name="Kerckhof F.M."/>
            <person name="Cremers G."/>
            <person name="de Vos P."/>
            <person name="Vandamme P."/>
            <person name="Boon N."/>
            <person name="Op den Camp H.J."/>
            <person name="Heylen K."/>
        </authorList>
    </citation>
    <scope>NUCLEOTIDE SEQUENCE [LARGE SCALE GENOMIC DNA]</scope>
    <source>
        <strain evidence="2 3">R-67175</strain>
    </source>
</reference>
<dbReference type="OrthoDB" id="8448793at2"/>
<dbReference type="Proteomes" id="UP000094472">
    <property type="component" value="Unassembled WGS sequence"/>
</dbReference>
<proteinExistence type="predicted"/>
<name>A0A1E3VRW1_9HYPH</name>
<dbReference type="EMBL" id="LPWF01000033">
    <property type="protein sequence ID" value="ODR96011.1"/>
    <property type="molecule type" value="Genomic_DNA"/>
</dbReference>
<organism evidence="2 3">
    <name type="scientific">Methyloceanibacter superfactus</name>
    <dbReference type="NCBI Taxonomy" id="1774969"/>
    <lineage>
        <taxon>Bacteria</taxon>
        <taxon>Pseudomonadati</taxon>
        <taxon>Pseudomonadota</taxon>
        <taxon>Alphaproteobacteria</taxon>
        <taxon>Hyphomicrobiales</taxon>
        <taxon>Hyphomicrobiaceae</taxon>
        <taxon>Methyloceanibacter</taxon>
    </lineage>
</organism>
<accession>A0A1E3VRW1</accession>